<reference evidence="3" key="1">
    <citation type="submission" date="2023-08" db="EMBL/GenBank/DDBJ databases">
        <title>Black Yeasts Isolated from many extreme environments.</title>
        <authorList>
            <person name="Coleine C."/>
            <person name="Stajich J.E."/>
            <person name="Selbmann L."/>
        </authorList>
    </citation>
    <scope>NUCLEOTIDE SEQUENCE</scope>
    <source>
        <strain evidence="3">CCFEE 5810</strain>
    </source>
</reference>
<dbReference type="EMBL" id="JAVRQU010000013">
    <property type="protein sequence ID" value="KAK5695883.1"/>
    <property type="molecule type" value="Genomic_DNA"/>
</dbReference>
<sequence>MKYISLEPTSHSDSPGRHTWYYYHALLHSLSVLLAVIVVTLFPTFFYKPWSLPTPYSIKTAQQYLNFAATAVSILLSILMFRCLARLTPARLRARSDVSRKDVLSMLGLAINNARLWAVAAPNVGAIVVFSAISWVLSIISVLDVRLANTPIPSTVNITLGIDVPRFPDACHYSLGAPDCTYNLAASALASQLITHTPFTFANVTFSGPLGTQGLPVGALEHFANKERASRFGNERSEYCLPIFKPGLVSCSPVETSDWVEYSYMSSRHDNFLKLDLDSYEVTINPATKNNQTYVLTSSHYGIMSVSRSKRPENTSVTVLTGSGQYADLLSRLSIGEPAPYTNATYNETHFTLLCEAPYTSSIYNWQWIEFTLLGGVMSATPTNITCRKHNSTSRNPMAWLDYALEDATSLLNLGDGYSKLINTDYLAQSGPDFERMAAYNMSPLEYILDHIISIVDTAWTATNADTAKSTAINWRTYDHRYVISVEFTGVMIMALCVACLILLATIWQAWCWSRAVNAVQRRRTRRGADSQWQLLDPLQLLAYGSGAGEAVAKLHLHNEAERIAALRDKQITVLGSGPGTLLPVTAVEGDPFASTRELMTPSQKHSSPEQGSEWDSELQPLERDRIESTHMWNPSLR</sequence>
<feature type="transmembrane region" description="Helical" evidence="2">
    <location>
        <begin position="21"/>
        <end position="47"/>
    </location>
</feature>
<comment type="caution">
    <text evidence="3">The sequence shown here is derived from an EMBL/GenBank/DDBJ whole genome shotgun (WGS) entry which is preliminary data.</text>
</comment>
<name>A0AAN7ZSQ0_9PEZI</name>
<feature type="transmembrane region" description="Helical" evidence="2">
    <location>
        <begin position="491"/>
        <end position="514"/>
    </location>
</feature>
<dbReference type="AlphaFoldDB" id="A0AAN7ZSQ0"/>
<evidence type="ECO:0000256" key="1">
    <source>
        <dbReference type="SAM" id="MobiDB-lite"/>
    </source>
</evidence>
<evidence type="ECO:0000313" key="4">
    <source>
        <dbReference type="Proteomes" id="UP001310594"/>
    </source>
</evidence>
<organism evidence="3 4">
    <name type="scientific">Elasticomyces elasticus</name>
    <dbReference type="NCBI Taxonomy" id="574655"/>
    <lineage>
        <taxon>Eukaryota</taxon>
        <taxon>Fungi</taxon>
        <taxon>Dikarya</taxon>
        <taxon>Ascomycota</taxon>
        <taxon>Pezizomycotina</taxon>
        <taxon>Dothideomycetes</taxon>
        <taxon>Dothideomycetidae</taxon>
        <taxon>Mycosphaerellales</taxon>
        <taxon>Teratosphaeriaceae</taxon>
        <taxon>Elasticomyces</taxon>
    </lineage>
</organism>
<keyword evidence="2" id="KW-1133">Transmembrane helix</keyword>
<keyword evidence="2" id="KW-0812">Transmembrane</keyword>
<feature type="compositionally biased region" description="Polar residues" evidence="1">
    <location>
        <begin position="601"/>
        <end position="611"/>
    </location>
</feature>
<feature type="region of interest" description="Disordered" evidence="1">
    <location>
        <begin position="598"/>
        <end position="638"/>
    </location>
</feature>
<gene>
    <name evidence="3" type="ORF">LTR97_008303</name>
</gene>
<proteinExistence type="predicted"/>
<evidence type="ECO:0000313" key="3">
    <source>
        <dbReference type="EMBL" id="KAK5695883.1"/>
    </source>
</evidence>
<evidence type="ECO:0000256" key="2">
    <source>
        <dbReference type="SAM" id="Phobius"/>
    </source>
</evidence>
<feature type="transmembrane region" description="Helical" evidence="2">
    <location>
        <begin position="116"/>
        <end position="143"/>
    </location>
</feature>
<dbReference type="Proteomes" id="UP001310594">
    <property type="component" value="Unassembled WGS sequence"/>
</dbReference>
<keyword evidence="2" id="KW-0472">Membrane</keyword>
<feature type="transmembrane region" description="Helical" evidence="2">
    <location>
        <begin position="67"/>
        <end position="85"/>
    </location>
</feature>
<protein>
    <submittedName>
        <fullName evidence="3">Uncharacterized protein</fullName>
    </submittedName>
</protein>
<accession>A0AAN7ZSQ0</accession>